<dbReference type="AlphaFoldDB" id="A0A917WNJ9"/>
<comment type="caution">
    <text evidence="1">The sequence shown here is derived from an EMBL/GenBank/DDBJ whole genome shotgun (WGS) entry which is preliminary data.</text>
</comment>
<name>A0A917WNJ9_9ACTN</name>
<gene>
    <name evidence="1" type="ORF">GCM10011594_41780</name>
</gene>
<dbReference type="Proteomes" id="UP000655208">
    <property type="component" value="Unassembled WGS sequence"/>
</dbReference>
<keyword evidence="2" id="KW-1185">Reference proteome</keyword>
<accession>A0A917WNJ9</accession>
<reference evidence="1" key="2">
    <citation type="submission" date="2020-09" db="EMBL/GenBank/DDBJ databases">
        <authorList>
            <person name="Sun Q."/>
            <person name="Zhou Y."/>
        </authorList>
    </citation>
    <scope>NUCLEOTIDE SEQUENCE</scope>
    <source>
        <strain evidence="1">CGMCC 4.7308</strain>
    </source>
</reference>
<dbReference type="EMBL" id="BMNA01000017">
    <property type="protein sequence ID" value="GGM17357.1"/>
    <property type="molecule type" value="Genomic_DNA"/>
</dbReference>
<protein>
    <submittedName>
        <fullName evidence="1">Uncharacterized protein</fullName>
    </submittedName>
</protein>
<organism evidence="1 2">
    <name type="scientific">Nakamurella endophytica</name>
    <dbReference type="NCBI Taxonomy" id="1748367"/>
    <lineage>
        <taxon>Bacteria</taxon>
        <taxon>Bacillati</taxon>
        <taxon>Actinomycetota</taxon>
        <taxon>Actinomycetes</taxon>
        <taxon>Nakamurellales</taxon>
        <taxon>Nakamurellaceae</taxon>
        <taxon>Nakamurella</taxon>
    </lineage>
</organism>
<proteinExistence type="predicted"/>
<reference evidence="1" key="1">
    <citation type="journal article" date="2014" name="Int. J. Syst. Evol. Microbiol.">
        <title>Complete genome sequence of Corynebacterium casei LMG S-19264T (=DSM 44701T), isolated from a smear-ripened cheese.</title>
        <authorList>
            <consortium name="US DOE Joint Genome Institute (JGI-PGF)"/>
            <person name="Walter F."/>
            <person name="Albersmeier A."/>
            <person name="Kalinowski J."/>
            <person name="Ruckert C."/>
        </authorList>
    </citation>
    <scope>NUCLEOTIDE SEQUENCE</scope>
    <source>
        <strain evidence="1">CGMCC 4.7308</strain>
    </source>
</reference>
<evidence type="ECO:0000313" key="1">
    <source>
        <dbReference type="EMBL" id="GGM17357.1"/>
    </source>
</evidence>
<evidence type="ECO:0000313" key="2">
    <source>
        <dbReference type="Proteomes" id="UP000655208"/>
    </source>
</evidence>
<sequence length="101" mass="11703">MTAAQRDLPAMPPLVLWLWANVLWSEQDMLVGSTQSFIHAARRAGWDDDQIHHILGIDFLGIGEHITVPQYETRLREDMQRLRSRRNEALKYAPPDLLREG</sequence>